<dbReference type="Proteomes" id="UP001231362">
    <property type="component" value="Unassembled WGS sequence"/>
</dbReference>
<dbReference type="EMBL" id="JAUSTU010000001">
    <property type="protein sequence ID" value="MDQ0153845.1"/>
    <property type="molecule type" value="Genomic_DNA"/>
</dbReference>
<dbReference type="InterPro" id="IPR013525">
    <property type="entry name" value="ABC2_TM"/>
</dbReference>
<evidence type="ECO:0000256" key="7">
    <source>
        <dbReference type="ARBA" id="ARBA00023136"/>
    </source>
</evidence>
<evidence type="ECO:0000256" key="5">
    <source>
        <dbReference type="ARBA" id="ARBA00022692"/>
    </source>
</evidence>
<evidence type="ECO:0000256" key="6">
    <source>
        <dbReference type="ARBA" id="ARBA00022989"/>
    </source>
</evidence>
<feature type="transmembrane region" description="Helical" evidence="8">
    <location>
        <begin position="327"/>
        <end position="349"/>
    </location>
</feature>
<comment type="similarity">
    <text evidence="2">Belongs to the ABC-2 integral membrane protein family.</text>
</comment>
<dbReference type="PROSITE" id="PS51012">
    <property type="entry name" value="ABC_TM2"/>
    <property type="match status" value="1"/>
</dbReference>
<dbReference type="Pfam" id="PF12698">
    <property type="entry name" value="ABC2_membrane_3"/>
    <property type="match status" value="1"/>
</dbReference>
<accession>A0ABT9UYS4</accession>
<name>A0ABT9UYS4_9BACL</name>
<keyword evidence="5 8" id="KW-0812">Transmembrane</keyword>
<comment type="caution">
    <text evidence="10">The sequence shown here is derived from an EMBL/GenBank/DDBJ whole genome shotgun (WGS) entry which is preliminary data.</text>
</comment>
<dbReference type="PANTHER" id="PTHR30294:SF29">
    <property type="entry name" value="MULTIDRUG ABC TRANSPORTER PERMEASE YBHS-RELATED"/>
    <property type="match status" value="1"/>
</dbReference>
<evidence type="ECO:0000256" key="3">
    <source>
        <dbReference type="ARBA" id="ARBA00022448"/>
    </source>
</evidence>
<sequence>MFRKPGSFIVTTIICMVFAFFLGKSTYSEVKVPVYSSLPDAEVEDFVNELNKSESFKYVIETEETVKNKVADGTVEAGIELKAESYTLYQVGKTGNYHLINEQLNSFYSEKIRDNAVREQVGDSSDVMETLKKAKANPLFELSVSSFSDQNKWVHDPSLQSLFGFALFFSIYTVAFSVVEILREKQEGIWDRLILSPISKFGMYAGNLLYSLILGYVQIALIFLVFKYGAGVDFHGGFGKTLILIIPYLFTIIAMSIFIAGLVKTIGQFNALIPLISVSFAMLGGAYWPIEIVTSDILLTISKGIPITYGMEILKGVTVSGLSYSDVLLPISILLLMGVALMGVGIRLMESRHV</sequence>
<evidence type="ECO:0000256" key="1">
    <source>
        <dbReference type="ARBA" id="ARBA00004651"/>
    </source>
</evidence>
<feature type="transmembrane region" description="Helical" evidence="8">
    <location>
        <begin position="203"/>
        <end position="226"/>
    </location>
</feature>
<feature type="transmembrane region" description="Helical" evidence="8">
    <location>
        <begin position="162"/>
        <end position="182"/>
    </location>
</feature>
<evidence type="ECO:0000256" key="4">
    <source>
        <dbReference type="ARBA" id="ARBA00022475"/>
    </source>
</evidence>
<evidence type="ECO:0000259" key="9">
    <source>
        <dbReference type="PROSITE" id="PS51012"/>
    </source>
</evidence>
<dbReference type="InterPro" id="IPR051449">
    <property type="entry name" value="ABC-2_transporter_component"/>
</dbReference>
<dbReference type="RefSeq" id="WP_307148471.1">
    <property type="nucleotide sequence ID" value="NZ_JAUSTU010000001.1"/>
</dbReference>
<evidence type="ECO:0000313" key="10">
    <source>
        <dbReference type="EMBL" id="MDQ0153845.1"/>
    </source>
</evidence>
<evidence type="ECO:0000256" key="8">
    <source>
        <dbReference type="SAM" id="Phobius"/>
    </source>
</evidence>
<keyword evidence="3" id="KW-0813">Transport</keyword>
<gene>
    <name evidence="10" type="ORF">J2S07_000143</name>
</gene>
<comment type="subcellular location">
    <subcellularLocation>
        <location evidence="1">Cell membrane</location>
        <topology evidence="1">Multi-pass membrane protein</topology>
    </subcellularLocation>
</comment>
<reference evidence="10 11" key="1">
    <citation type="submission" date="2023-07" db="EMBL/GenBank/DDBJ databases">
        <title>Genomic Encyclopedia of Type Strains, Phase IV (KMG-IV): sequencing the most valuable type-strain genomes for metagenomic binning, comparative biology and taxonomic classification.</title>
        <authorList>
            <person name="Goeker M."/>
        </authorList>
    </citation>
    <scope>NUCLEOTIDE SEQUENCE [LARGE SCALE GENOMIC DNA]</scope>
    <source>
        <strain evidence="10 11">DSM 23948</strain>
    </source>
</reference>
<keyword evidence="6 8" id="KW-1133">Transmembrane helix</keyword>
<keyword evidence="11" id="KW-1185">Reference proteome</keyword>
<dbReference type="PANTHER" id="PTHR30294">
    <property type="entry name" value="MEMBRANE COMPONENT OF ABC TRANSPORTER YHHJ-RELATED"/>
    <property type="match status" value="1"/>
</dbReference>
<keyword evidence="4" id="KW-1003">Cell membrane</keyword>
<evidence type="ECO:0000256" key="2">
    <source>
        <dbReference type="ARBA" id="ARBA00007783"/>
    </source>
</evidence>
<feature type="transmembrane region" description="Helical" evidence="8">
    <location>
        <begin position="7"/>
        <end position="27"/>
    </location>
</feature>
<dbReference type="InterPro" id="IPR047817">
    <property type="entry name" value="ABC2_TM_bact-type"/>
</dbReference>
<feature type="domain" description="ABC transmembrane type-2" evidence="9">
    <location>
        <begin position="124"/>
        <end position="352"/>
    </location>
</feature>
<keyword evidence="7 8" id="KW-0472">Membrane</keyword>
<proteinExistence type="inferred from homology"/>
<evidence type="ECO:0000313" key="11">
    <source>
        <dbReference type="Proteomes" id="UP001231362"/>
    </source>
</evidence>
<feature type="transmembrane region" description="Helical" evidence="8">
    <location>
        <begin position="269"/>
        <end position="290"/>
    </location>
</feature>
<feature type="transmembrane region" description="Helical" evidence="8">
    <location>
        <begin position="238"/>
        <end position="262"/>
    </location>
</feature>
<protein>
    <submittedName>
        <fullName evidence="10">ABC-2 type transport system permease protein</fullName>
    </submittedName>
</protein>
<organism evidence="10 11">
    <name type="scientific">Anoxybacillus andreesenii</name>
    <dbReference type="NCBI Taxonomy" id="1325932"/>
    <lineage>
        <taxon>Bacteria</taxon>
        <taxon>Bacillati</taxon>
        <taxon>Bacillota</taxon>
        <taxon>Bacilli</taxon>
        <taxon>Bacillales</taxon>
        <taxon>Anoxybacillaceae</taxon>
        <taxon>Anoxybacillus</taxon>
    </lineage>
</organism>